<evidence type="ECO:0000256" key="1">
    <source>
        <dbReference type="SAM" id="MobiDB-lite"/>
    </source>
</evidence>
<dbReference type="Proteomes" id="UP001221757">
    <property type="component" value="Unassembled WGS sequence"/>
</dbReference>
<sequence>MSGSPSILNPTLTLHRTTTRVSASTVTAHHRRDSTGSQGVRVRARIRPIATMHRDESGRGRGVGLHSIRADGPAGHNHAPYVPPRALPRGRPASSACIRARGGAFYDAPCPRSATLFARVWGRVGVVYGVEMLQFTAFMVWAFRVQRRILSSAGTGRTRSSLFRLRYLRMPSHLWFSVT</sequence>
<accession>A0AAD7CPU9</accession>
<protein>
    <submittedName>
        <fullName evidence="2">Uncharacterized protein</fullName>
    </submittedName>
</protein>
<reference evidence="2" key="1">
    <citation type="submission" date="2023-03" db="EMBL/GenBank/DDBJ databases">
        <title>Massive genome expansion in bonnet fungi (Mycena s.s.) driven by repeated elements and novel gene families across ecological guilds.</title>
        <authorList>
            <consortium name="Lawrence Berkeley National Laboratory"/>
            <person name="Harder C.B."/>
            <person name="Miyauchi S."/>
            <person name="Viragh M."/>
            <person name="Kuo A."/>
            <person name="Thoen E."/>
            <person name="Andreopoulos B."/>
            <person name="Lu D."/>
            <person name="Skrede I."/>
            <person name="Drula E."/>
            <person name="Henrissat B."/>
            <person name="Morin E."/>
            <person name="Kohler A."/>
            <person name="Barry K."/>
            <person name="LaButti K."/>
            <person name="Morin E."/>
            <person name="Salamov A."/>
            <person name="Lipzen A."/>
            <person name="Mereny Z."/>
            <person name="Hegedus B."/>
            <person name="Baldrian P."/>
            <person name="Stursova M."/>
            <person name="Weitz H."/>
            <person name="Taylor A."/>
            <person name="Grigoriev I.V."/>
            <person name="Nagy L.G."/>
            <person name="Martin F."/>
            <person name="Kauserud H."/>
        </authorList>
    </citation>
    <scope>NUCLEOTIDE SEQUENCE</scope>
    <source>
        <strain evidence="2">CBHHK067</strain>
    </source>
</reference>
<gene>
    <name evidence="2" type="ORF">B0H17DRAFT_1146008</name>
</gene>
<comment type="caution">
    <text evidence="2">The sequence shown here is derived from an EMBL/GenBank/DDBJ whole genome shotgun (WGS) entry which is preliminary data.</text>
</comment>
<name>A0AAD7CPU9_MYCRO</name>
<evidence type="ECO:0000313" key="2">
    <source>
        <dbReference type="EMBL" id="KAJ7657087.1"/>
    </source>
</evidence>
<evidence type="ECO:0000313" key="3">
    <source>
        <dbReference type="Proteomes" id="UP001221757"/>
    </source>
</evidence>
<organism evidence="2 3">
    <name type="scientific">Mycena rosella</name>
    <name type="common">Pink bonnet</name>
    <name type="synonym">Agaricus rosellus</name>
    <dbReference type="NCBI Taxonomy" id="1033263"/>
    <lineage>
        <taxon>Eukaryota</taxon>
        <taxon>Fungi</taxon>
        <taxon>Dikarya</taxon>
        <taxon>Basidiomycota</taxon>
        <taxon>Agaricomycotina</taxon>
        <taxon>Agaricomycetes</taxon>
        <taxon>Agaricomycetidae</taxon>
        <taxon>Agaricales</taxon>
        <taxon>Marasmiineae</taxon>
        <taxon>Mycenaceae</taxon>
        <taxon>Mycena</taxon>
    </lineage>
</organism>
<dbReference type="EMBL" id="JARKIE010000293">
    <property type="protein sequence ID" value="KAJ7657087.1"/>
    <property type="molecule type" value="Genomic_DNA"/>
</dbReference>
<dbReference type="AlphaFoldDB" id="A0AAD7CPU9"/>
<keyword evidence="3" id="KW-1185">Reference proteome</keyword>
<feature type="region of interest" description="Disordered" evidence="1">
    <location>
        <begin position="21"/>
        <end position="40"/>
    </location>
</feature>
<proteinExistence type="predicted"/>